<proteinExistence type="inferred from homology"/>
<dbReference type="Gene3D" id="3.10.310.30">
    <property type="match status" value="1"/>
</dbReference>
<dbReference type="Proteomes" id="UP000028926">
    <property type="component" value="Chromosome"/>
</dbReference>
<dbReference type="GO" id="GO:0006281">
    <property type="term" value="P:DNA repair"/>
    <property type="evidence" value="ECO:0007669"/>
    <property type="project" value="InterPro"/>
</dbReference>
<dbReference type="InterPro" id="IPR051673">
    <property type="entry name" value="SSDNA_exonuclease_RecJ"/>
</dbReference>
<dbReference type="NCBIfam" id="TIGR00644">
    <property type="entry name" value="recJ"/>
    <property type="match status" value="1"/>
</dbReference>
<keyword evidence="5 9" id="KW-0269">Exonuclease</keyword>
<dbReference type="GO" id="GO:0006310">
    <property type="term" value="P:DNA recombination"/>
    <property type="evidence" value="ECO:0007669"/>
    <property type="project" value="InterPro"/>
</dbReference>
<gene>
    <name evidence="9" type="ORF">ID47_10855</name>
</gene>
<dbReference type="InterPro" id="IPR038763">
    <property type="entry name" value="DHH_sf"/>
</dbReference>
<evidence type="ECO:0000256" key="3">
    <source>
        <dbReference type="ARBA" id="ARBA00022722"/>
    </source>
</evidence>
<dbReference type="GO" id="GO:0003676">
    <property type="term" value="F:nucleic acid binding"/>
    <property type="evidence" value="ECO:0007669"/>
    <property type="project" value="InterPro"/>
</dbReference>
<dbReference type="OrthoDB" id="9809852at2"/>
<evidence type="ECO:0000256" key="5">
    <source>
        <dbReference type="ARBA" id="ARBA00022839"/>
    </source>
</evidence>
<evidence type="ECO:0000259" key="7">
    <source>
        <dbReference type="Pfam" id="PF02272"/>
    </source>
</evidence>
<feature type="domain" description="DDH" evidence="6">
    <location>
        <begin position="101"/>
        <end position="257"/>
    </location>
</feature>
<sequence>MTLLHKKPQSSAYLFDGKASVGGRRWVFEDDNARDALQLAQNHGIGTLAASILLKRGVTFQTAGSFLQPTLRDLMPDPSHLKDMDEGVDRVVKAIQAGETIAVFGDYDVDGATATALLRRYFRDIGVTLRVYIPQRIEEGYGPTIPAMQQLAKEGTTTLLMVDCGTTSFAPLEEAAQLGMDVIILDHHMSQASLPIATALINPNRIDENSPLTNLCAAGLGFVFLVALQRRLRQEGWFTSRSEPDLRQYLDLVALGTVCDVMTLTGLNRAFVAQGLKVMARRANVGLRYLADIAALDDSPSAYHLGFLLGPRINAGGRVGRAEYGSRLLSTTDELEAQQLARELDLYNKERQAIETLVLEEAMTQVESRGLARHPLILVGQEGWHPGVIGIVAGRLKERYNRPVCVVGFDAETGKGSGRSINGVNLGAAMHAACHHGFLVAGGGHAMAAGFTVMRDKFEGFYEFLRDTLKHQIDGVDPILELDGILTPSGATLELVREIKMLEPFGNGNPTPKFCIHKAKVTYAEQVGVNHIRCSLEGEDGTRLKAMAFRALGTPLGNAIMARNNKAIEIAGTLKVDSWNGRHSVTCFIEDIM</sequence>
<feature type="domain" description="DHHA1" evidence="7">
    <location>
        <begin position="381"/>
        <end position="470"/>
    </location>
</feature>
<reference evidence="9 10" key="1">
    <citation type="submission" date="2014-07" db="EMBL/GenBank/DDBJ databases">
        <title>Comparative genomic insights into amoeba endosymbionts belonging to the families of Holosporaceae and Candidatus Midichloriaceae within Rickettsiales.</title>
        <authorList>
            <person name="Wang Z."/>
            <person name="Wu M."/>
        </authorList>
    </citation>
    <scope>NUCLEOTIDE SEQUENCE [LARGE SCALE GENOMIC DNA]</scope>
    <source>
        <strain evidence="9">PRA3</strain>
    </source>
</reference>
<evidence type="ECO:0000259" key="6">
    <source>
        <dbReference type="Pfam" id="PF01368"/>
    </source>
</evidence>
<dbReference type="PANTHER" id="PTHR30255:SF2">
    <property type="entry name" value="SINGLE-STRANDED-DNA-SPECIFIC EXONUCLEASE RECJ"/>
    <property type="match status" value="1"/>
</dbReference>
<keyword evidence="4" id="KW-0378">Hydrolase</keyword>
<dbReference type="Pfam" id="PF01368">
    <property type="entry name" value="DHH"/>
    <property type="match status" value="1"/>
</dbReference>
<evidence type="ECO:0000256" key="4">
    <source>
        <dbReference type="ARBA" id="ARBA00022801"/>
    </source>
</evidence>
<dbReference type="HOGENOM" id="CLU_009736_5_1_5"/>
<organism evidence="9 10">
    <name type="scientific">Candidatus Odyssella acanthamoebae</name>
    <dbReference type="NCBI Taxonomy" id="91604"/>
    <lineage>
        <taxon>Bacteria</taxon>
        <taxon>Pseudomonadati</taxon>
        <taxon>Pseudomonadota</taxon>
        <taxon>Alphaproteobacteria</taxon>
        <taxon>Holosporales</taxon>
        <taxon>Candidatus Paracaedibacteraceae</taxon>
        <taxon>Candidatus Odyssella</taxon>
    </lineage>
</organism>
<dbReference type="STRING" id="91604.ID47_10855"/>
<name>A0A077AX19_9PROT</name>
<dbReference type="Pfam" id="PF17768">
    <property type="entry name" value="RecJ_OB"/>
    <property type="match status" value="1"/>
</dbReference>
<evidence type="ECO:0000313" key="9">
    <source>
        <dbReference type="EMBL" id="AIK97116.1"/>
    </source>
</evidence>
<protein>
    <recommendedName>
        <fullName evidence="2">Single-stranded-DNA-specific exonuclease RecJ</fullName>
    </recommendedName>
</protein>
<accession>A0A077AX19</accession>
<evidence type="ECO:0000259" key="8">
    <source>
        <dbReference type="Pfam" id="PF17768"/>
    </source>
</evidence>
<feature type="domain" description="RecJ OB" evidence="8">
    <location>
        <begin position="482"/>
        <end position="591"/>
    </location>
</feature>
<keyword evidence="10" id="KW-1185">Reference proteome</keyword>
<evidence type="ECO:0000256" key="1">
    <source>
        <dbReference type="ARBA" id="ARBA00005915"/>
    </source>
</evidence>
<dbReference type="Gene3D" id="3.90.1640.30">
    <property type="match status" value="1"/>
</dbReference>
<evidence type="ECO:0000313" key="10">
    <source>
        <dbReference type="Proteomes" id="UP000028926"/>
    </source>
</evidence>
<dbReference type="InterPro" id="IPR003156">
    <property type="entry name" value="DHHA1_dom"/>
</dbReference>
<dbReference type="InterPro" id="IPR004610">
    <property type="entry name" value="RecJ"/>
</dbReference>
<dbReference type="InterPro" id="IPR041122">
    <property type="entry name" value="RecJ_OB"/>
</dbReference>
<evidence type="ECO:0000256" key="2">
    <source>
        <dbReference type="ARBA" id="ARBA00019841"/>
    </source>
</evidence>
<dbReference type="InterPro" id="IPR001667">
    <property type="entry name" value="DDH_dom"/>
</dbReference>
<dbReference type="Pfam" id="PF02272">
    <property type="entry name" value="DHHA1"/>
    <property type="match status" value="1"/>
</dbReference>
<dbReference type="AlphaFoldDB" id="A0A077AX19"/>
<dbReference type="eggNOG" id="COG0608">
    <property type="taxonomic scope" value="Bacteria"/>
</dbReference>
<dbReference type="KEGG" id="paca:ID47_10855"/>
<dbReference type="SUPFAM" id="SSF64182">
    <property type="entry name" value="DHH phosphoesterases"/>
    <property type="match status" value="1"/>
</dbReference>
<keyword evidence="3" id="KW-0540">Nuclease</keyword>
<dbReference type="RefSeq" id="WP_038466231.1">
    <property type="nucleotide sequence ID" value="NZ_CP008941.1"/>
</dbReference>
<dbReference type="GO" id="GO:0008409">
    <property type="term" value="F:5'-3' exonuclease activity"/>
    <property type="evidence" value="ECO:0007669"/>
    <property type="project" value="InterPro"/>
</dbReference>
<dbReference type="EMBL" id="CP008941">
    <property type="protein sequence ID" value="AIK97116.1"/>
    <property type="molecule type" value="Genomic_DNA"/>
</dbReference>
<comment type="similarity">
    <text evidence="1">Belongs to the RecJ family.</text>
</comment>
<dbReference type="PANTHER" id="PTHR30255">
    <property type="entry name" value="SINGLE-STRANDED-DNA-SPECIFIC EXONUCLEASE RECJ"/>
    <property type="match status" value="1"/>
</dbReference>